<organism evidence="2 3">
    <name type="scientific">Mesorhizobium sanjuanii</name>
    <dbReference type="NCBI Taxonomy" id="2037900"/>
    <lineage>
        <taxon>Bacteria</taxon>
        <taxon>Pseudomonadati</taxon>
        <taxon>Pseudomonadota</taxon>
        <taxon>Alphaproteobacteria</taxon>
        <taxon>Hyphomicrobiales</taxon>
        <taxon>Phyllobacteriaceae</taxon>
        <taxon>Mesorhizobium</taxon>
    </lineage>
</organism>
<keyword evidence="3" id="KW-1185">Reference proteome</keyword>
<feature type="transmembrane region" description="Helical" evidence="1">
    <location>
        <begin position="315"/>
        <end position="334"/>
    </location>
</feature>
<keyword evidence="1" id="KW-0472">Membrane</keyword>
<dbReference type="InterPro" id="IPR032809">
    <property type="entry name" value="Put_HupE_UreJ"/>
</dbReference>
<sequence length="335" mass="35202">MTRLGAILTALLAAVVTVLLTVPAIAHEVRPAYLDMRETASDAFAIVWKVPAVGDMRLGLHARLPGSCVEKTEPVGSIEAGAYLERWSVACPGGLKGREIGVDGLGSTMTDALVRIQYATGDTEVARLLPEEPAFVAAGTQTGLEVARTYFLLGVDHILSGLDHLLFVLALMLLIRDRWMLVKTITAFTVAHSITLAGASLGYFSLPQAPVEATIALSIAFVASELVKMKPGERRLSETYPWVVAFAFGLLHGFGFAGALKEIGLPQADVPLSLLTFNLGVEAGQLIFVAATLVLIAAAGALVRVPPAPARLAGAYAIGTAAMLWLVPRIAGLAA</sequence>
<feature type="transmembrane region" description="Helical" evidence="1">
    <location>
        <begin position="150"/>
        <end position="174"/>
    </location>
</feature>
<keyword evidence="1" id="KW-0812">Transmembrane</keyword>
<dbReference type="EMBL" id="NWQG01000010">
    <property type="protein sequence ID" value="PDQ22700.1"/>
    <property type="molecule type" value="Genomic_DNA"/>
</dbReference>
<dbReference type="RefSeq" id="WP_097571716.1">
    <property type="nucleotide sequence ID" value="NZ_NWQG01000010.1"/>
</dbReference>
<dbReference type="AlphaFoldDB" id="A0A2A6FL58"/>
<dbReference type="Proteomes" id="UP000219182">
    <property type="component" value="Unassembled WGS sequence"/>
</dbReference>
<evidence type="ECO:0000256" key="1">
    <source>
        <dbReference type="SAM" id="Phobius"/>
    </source>
</evidence>
<keyword evidence="1" id="KW-1133">Transmembrane helix</keyword>
<feature type="transmembrane region" description="Helical" evidence="1">
    <location>
        <begin position="280"/>
        <end position="303"/>
    </location>
</feature>
<evidence type="ECO:0008006" key="4">
    <source>
        <dbReference type="Google" id="ProtNLM"/>
    </source>
</evidence>
<gene>
    <name evidence="2" type="ORF">CN311_01740</name>
</gene>
<evidence type="ECO:0000313" key="2">
    <source>
        <dbReference type="EMBL" id="PDQ22700.1"/>
    </source>
</evidence>
<evidence type="ECO:0000313" key="3">
    <source>
        <dbReference type="Proteomes" id="UP000219182"/>
    </source>
</evidence>
<comment type="caution">
    <text evidence="2">The sequence shown here is derived from an EMBL/GenBank/DDBJ whole genome shotgun (WGS) entry which is preliminary data.</text>
</comment>
<protein>
    <recommendedName>
        <fullName evidence="4">HupE / UreJ protein</fullName>
    </recommendedName>
</protein>
<name>A0A2A6FL58_9HYPH</name>
<accession>A0A2A6FL58</accession>
<feature type="transmembrane region" description="Helical" evidence="1">
    <location>
        <begin position="239"/>
        <end position="260"/>
    </location>
</feature>
<proteinExistence type="predicted"/>
<dbReference type="Pfam" id="PF13795">
    <property type="entry name" value="HupE_UreJ_2"/>
    <property type="match status" value="1"/>
</dbReference>
<reference evidence="2 3" key="1">
    <citation type="submission" date="2017-09" db="EMBL/GenBank/DDBJ databases">
        <title>Mesorhizobum sanjuanii sp. nov. isolated from nodules of Lotus tenuis in saline-alkaline lowlands of Flooding Pampa.</title>
        <authorList>
            <person name="Sannazzaro A.I."/>
            <person name="Torres Tejerizo G.A."/>
            <person name="Fontana F."/>
            <person name="Cumpa Velazquez L.M."/>
            <person name="Hansen L."/>
            <person name="Pistorio M."/>
            <person name="Estrella M.J."/>
        </authorList>
    </citation>
    <scope>NUCLEOTIDE SEQUENCE [LARGE SCALE GENOMIC DNA]</scope>
    <source>
        <strain evidence="2 3">BSA136</strain>
    </source>
</reference>